<gene>
    <name evidence="7" type="ORF">GCM10007968_11000</name>
</gene>
<reference evidence="7" key="1">
    <citation type="journal article" date="2014" name="Int. J. Syst. Evol. Microbiol.">
        <title>Complete genome sequence of Corynebacterium casei LMG S-19264T (=DSM 44701T), isolated from a smear-ripened cheese.</title>
        <authorList>
            <consortium name="US DOE Joint Genome Institute (JGI-PGF)"/>
            <person name="Walter F."/>
            <person name="Albersmeier A."/>
            <person name="Kalinowski J."/>
            <person name="Ruckert C."/>
        </authorList>
    </citation>
    <scope>NUCLEOTIDE SEQUENCE</scope>
    <source>
        <strain evidence="7">JCM 15325</strain>
    </source>
</reference>
<dbReference type="Gene3D" id="3.40.1710.10">
    <property type="entry name" value="abc type-2 transporter like domain"/>
    <property type="match status" value="1"/>
</dbReference>
<dbReference type="PANTHER" id="PTHR43077:SF5">
    <property type="entry name" value="PHAGE INFECTION PROTEIN"/>
    <property type="match status" value="1"/>
</dbReference>
<evidence type="ECO:0000259" key="6">
    <source>
        <dbReference type="Pfam" id="PF12698"/>
    </source>
</evidence>
<dbReference type="PANTHER" id="PTHR43077">
    <property type="entry name" value="TRANSPORT PERMEASE YVFS-RELATED"/>
    <property type="match status" value="1"/>
</dbReference>
<evidence type="ECO:0000256" key="5">
    <source>
        <dbReference type="SAM" id="Phobius"/>
    </source>
</evidence>
<dbReference type="RefSeq" id="WP_188802070.1">
    <property type="nucleotide sequence ID" value="NZ_BMOK01000003.1"/>
</dbReference>
<dbReference type="EMBL" id="BMOK01000003">
    <property type="protein sequence ID" value="GGL48619.1"/>
    <property type="molecule type" value="Genomic_DNA"/>
</dbReference>
<dbReference type="Pfam" id="PF12698">
    <property type="entry name" value="ABC2_membrane_3"/>
    <property type="match status" value="1"/>
</dbReference>
<protein>
    <recommendedName>
        <fullName evidence="6">ABC-2 type transporter transmembrane domain-containing protein</fullName>
    </recommendedName>
</protein>
<feature type="domain" description="ABC-2 type transporter transmembrane" evidence="6">
    <location>
        <begin position="19"/>
        <end position="377"/>
    </location>
</feature>
<feature type="transmembrane region" description="Helical" evidence="5">
    <location>
        <begin position="335"/>
        <end position="356"/>
    </location>
</feature>
<dbReference type="GO" id="GO:0016020">
    <property type="term" value="C:membrane"/>
    <property type="evidence" value="ECO:0007669"/>
    <property type="project" value="UniProtKB-SubCell"/>
</dbReference>
<feature type="transmembrane region" description="Helical" evidence="5">
    <location>
        <begin position="12"/>
        <end position="34"/>
    </location>
</feature>
<evidence type="ECO:0000256" key="2">
    <source>
        <dbReference type="ARBA" id="ARBA00022692"/>
    </source>
</evidence>
<comment type="subcellular location">
    <subcellularLocation>
        <location evidence="1">Membrane</location>
        <topology evidence="1">Multi-pass membrane protein</topology>
    </subcellularLocation>
</comment>
<feature type="transmembrane region" description="Helical" evidence="5">
    <location>
        <begin position="247"/>
        <end position="269"/>
    </location>
</feature>
<accession>A0A917S1F1</accession>
<dbReference type="AlphaFoldDB" id="A0A917S1F1"/>
<dbReference type="InterPro" id="IPR051328">
    <property type="entry name" value="T7SS_ABC-Transporter"/>
</dbReference>
<dbReference type="InterPro" id="IPR013525">
    <property type="entry name" value="ABC2_TM"/>
</dbReference>
<sequence length="402" mass="44347">MKTLKEFLKYSETYLGIATALVFMLIFFCVWMTAYNGVTDRTNHLKIGLVNEDKQIGATLEENLKKNLPFDVKTYQSIHAAKQEMNQRKLDMVMEIPESFSKDLQSKGTTDVKYFINQANSSLAKQIMNGTAGNITQAINGNVYNYKQNFILSHLSGQMNAVIPSKNLSQAISNNIAQALKSLTIDSVHSSIVKTNNTDGFPATMVPLLVVLASFVGSMIMSLNLNGAAIKMRQTFDKWSIFLARQIINIGASVLLAAVTLTFMAIFNIDLKTSLLETGMFQMLVYFSFLSLTQMFVVLFGPAGMLFNILTMALQLVTSGVIVPKAMLSDFYQTIAAYFPATYVADGYYTVIFGGVRLSGDLLPLAAISGAALLVAMIRVLFQKNKSLVTNPIEQKKVQTVQ</sequence>
<evidence type="ECO:0000256" key="3">
    <source>
        <dbReference type="ARBA" id="ARBA00022989"/>
    </source>
</evidence>
<feature type="transmembrane region" description="Helical" evidence="5">
    <location>
        <begin position="205"/>
        <end position="226"/>
    </location>
</feature>
<feature type="transmembrane region" description="Helical" evidence="5">
    <location>
        <begin position="362"/>
        <end position="382"/>
    </location>
</feature>
<evidence type="ECO:0000256" key="4">
    <source>
        <dbReference type="ARBA" id="ARBA00023136"/>
    </source>
</evidence>
<evidence type="ECO:0000313" key="8">
    <source>
        <dbReference type="Proteomes" id="UP000654670"/>
    </source>
</evidence>
<dbReference type="Proteomes" id="UP000654670">
    <property type="component" value="Unassembled WGS sequence"/>
</dbReference>
<name>A0A917S1F1_9BACL</name>
<keyword evidence="3 5" id="KW-1133">Transmembrane helix</keyword>
<proteinExistence type="predicted"/>
<evidence type="ECO:0000256" key="1">
    <source>
        <dbReference type="ARBA" id="ARBA00004141"/>
    </source>
</evidence>
<reference evidence="7" key="2">
    <citation type="submission" date="2020-09" db="EMBL/GenBank/DDBJ databases">
        <authorList>
            <person name="Sun Q."/>
            <person name="Ohkuma M."/>
        </authorList>
    </citation>
    <scope>NUCLEOTIDE SEQUENCE</scope>
    <source>
        <strain evidence="7">JCM 15325</strain>
    </source>
</reference>
<evidence type="ECO:0000313" key="7">
    <source>
        <dbReference type="EMBL" id="GGL48619.1"/>
    </source>
</evidence>
<feature type="transmembrane region" description="Helical" evidence="5">
    <location>
        <begin position="289"/>
        <end position="314"/>
    </location>
</feature>
<keyword evidence="2 5" id="KW-0812">Transmembrane</keyword>
<keyword evidence="8" id="KW-1185">Reference proteome</keyword>
<organism evidence="7 8">
    <name type="scientific">Sporolactobacillus putidus</name>
    <dbReference type="NCBI Taxonomy" id="492735"/>
    <lineage>
        <taxon>Bacteria</taxon>
        <taxon>Bacillati</taxon>
        <taxon>Bacillota</taxon>
        <taxon>Bacilli</taxon>
        <taxon>Bacillales</taxon>
        <taxon>Sporolactobacillaceae</taxon>
        <taxon>Sporolactobacillus</taxon>
    </lineage>
</organism>
<keyword evidence="4 5" id="KW-0472">Membrane</keyword>
<comment type="caution">
    <text evidence="7">The sequence shown here is derived from an EMBL/GenBank/DDBJ whole genome shotgun (WGS) entry which is preliminary data.</text>
</comment>
<dbReference type="GO" id="GO:0140359">
    <property type="term" value="F:ABC-type transporter activity"/>
    <property type="evidence" value="ECO:0007669"/>
    <property type="project" value="InterPro"/>
</dbReference>